<proteinExistence type="predicted"/>
<dbReference type="Gene3D" id="3.20.20.70">
    <property type="entry name" value="Aldolase class I"/>
    <property type="match status" value="1"/>
</dbReference>
<organism evidence="6 7">
    <name type="scientific">Romboutsia weinsteinii</name>
    <dbReference type="NCBI Taxonomy" id="2020949"/>
    <lineage>
        <taxon>Bacteria</taxon>
        <taxon>Bacillati</taxon>
        <taxon>Bacillota</taxon>
        <taxon>Clostridia</taxon>
        <taxon>Peptostreptococcales</taxon>
        <taxon>Peptostreptococcaceae</taxon>
        <taxon>Romboutsia</taxon>
    </lineage>
</organism>
<sequence length="325" mass="37350">MIRLSSGTAIELGLLNKRSDIPPTTAYIMIGESCTNKCSFCSQSIESNTRKDKLSRVVWPQYSKEDILDSMLNYKKHNIRRICIQSTASKEAYQTVEEFLLYIKDKTNMPISLSAKLESSEDIDRFLSMGVDRVGIAIDAANEKLYEDIKGKDFEGKIEFIVSSAKKYPGKISTHIIVGLGESHKDIYNLYSYLKGNNVTISLFAFTPVRGTKMENINQPEIESYRRVQLMTYMIDKGYKEEYFRFDDEYLEEIKLDSRIIEDIEKGYPFEIRGCKDCNRPYYNERPGSTIYNYSRRLNDDEINLAKKEINLDIGGELLCNSGGL</sequence>
<name>A0A371J934_9FIRM</name>
<accession>A0A371J934</accession>
<evidence type="ECO:0000313" key="7">
    <source>
        <dbReference type="Proteomes" id="UP000215694"/>
    </source>
</evidence>
<evidence type="ECO:0000256" key="4">
    <source>
        <dbReference type="ARBA" id="ARBA00023014"/>
    </source>
</evidence>
<evidence type="ECO:0000256" key="2">
    <source>
        <dbReference type="ARBA" id="ARBA00022723"/>
    </source>
</evidence>
<keyword evidence="7" id="KW-1185">Reference proteome</keyword>
<dbReference type="InterPro" id="IPR034422">
    <property type="entry name" value="HydE/PylB-like"/>
</dbReference>
<dbReference type="InterPro" id="IPR058240">
    <property type="entry name" value="rSAM_sf"/>
</dbReference>
<dbReference type="InterPro" id="IPR013785">
    <property type="entry name" value="Aldolase_TIM"/>
</dbReference>
<dbReference type="InterPro" id="IPR007197">
    <property type="entry name" value="rSAM"/>
</dbReference>
<dbReference type="SMART" id="SM00729">
    <property type="entry name" value="Elp3"/>
    <property type="match status" value="1"/>
</dbReference>
<reference evidence="6 7" key="1">
    <citation type="journal article" date="2017" name="Genome Announc.">
        <title>Draft Genome Sequence of Romboutsia weinsteinii sp. nov. Strain CCRI-19649(T) Isolated from Surface Water.</title>
        <authorList>
            <person name="Maheux A.F."/>
            <person name="Boudreau D.K."/>
            <person name="Berube E."/>
            <person name="Boissinot M."/>
            <person name="Cantin P."/>
            <person name="Raymond F."/>
            <person name="Corbeil J."/>
            <person name="Omar R.F."/>
            <person name="Bergeron M.G."/>
        </authorList>
    </citation>
    <scope>NUCLEOTIDE SEQUENCE [LARGE SCALE GENOMIC DNA]</scope>
    <source>
        <strain evidence="6 7">CCRI-19649</strain>
    </source>
</reference>
<dbReference type="CDD" id="cd01335">
    <property type="entry name" value="Radical_SAM"/>
    <property type="match status" value="1"/>
</dbReference>
<evidence type="ECO:0000313" key="6">
    <source>
        <dbReference type="EMBL" id="RDY29245.1"/>
    </source>
</evidence>
<keyword evidence="4" id="KW-0411">Iron-sulfur</keyword>
<protein>
    <submittedName>
        <fullName evidence="6">Radical SAM protein</fullName>
    </submittedName>
</protein>
<keyword evidence="2" id="KW-0479">Metal-binding</keyword>
<comment type="caution">
    <text evidence="6">The sequence shown here is derived from an EMBL/GenBank/DDBJ whole genome shotgun (WGS) entry which is preliminary data.</text>
</comment>
<evidence type="ECO:0000256" key="3">
    <source>
        <dbReference type="ARBA" id="ARBA00023004"/>
    </source>
</evidence>
<dbReference type="EMBL" id="NOJY02000003">
    <property type="protein sequence ID" value="RDY29245.1"/>
    <property type="molecule type" value="Genomic_DNA"/>
</dbReference>
<evidence type="ECO:0000256" key="1">
    <source>
        <dbReference type="ARBA" id="ARBA00022691"/>
    </source>
</evidence>
<dbReference type="OrthoDB" id="5495221at2"/>
<dbReference type="SUPFAM" id="SSF102114">
    <property type="entry name" value="Radical SAM enzymes"/>
    <property type="match status" value="1"/>
</dbReference>
<keyword evidence="3" id="KW-0408">Iron</keyword>
<keyword evidence="1" id="KW-0949">S-adenosyl-L-methionine</keyword>
<dbReference type="RefSeq" id="WP_094368252.1">
    <property type="nucleotide sequence ID" value="NZ_NOJY02000003.1"/>
</dbReference>
<dbReference type="PANTHER" id="PTHR43726">
    <property type="entry name" value="3-METHYLORNITHINE SYNTHASE"/>
    <property type="match status" value="1"/>
</dbReference>
<dbReference type="SFLD" id="SFLDG01098">
    <property type="entry name" value="Uncharacterised_Radical_SAM_Su"/>
    <property type="match status" value="1"/>
</dbReference>
<dbReference type="Proteomes" id="UP000215694">
    <property type="component" value="Unassembled WGS sequence"/>
</dbReference>
<dbReference type="GO" id="GO:0046872">
    <property type="term" value="F:metal ion binding"/>
    <property type="evidence" value="ECO:0007669"/>
    <property type="project" value="UniProtKB-KW"/>
</dbReference>
<dbReference type="InterPro" id="IPR006638">
    <property type="entry name" value="Elp3/MiaA/NifB-like_rSAM"/>
</dbReference>
<dbReference type="PANTHER" id="PTHR43726:SF1">
    <property type="entry name" value="BIOTIN SYNTHASE"/>
    <property type="match status" value="1"/>
</dbReference>
<dbReference type="GO" id="GO:0016740">
    <property type="term" value="F:transferase activity"/>
    <property type="evidence" value="ECO:0007669"/>
    <property type="project" value="TreeGrafter"/>
</dbReference>
<dbReference type="SFLD" id="SFLDS00029">
    <property type="entry name" value="Radical_SAM"/>
    <property type="match status" value="1"/>
</dbReference>
<dbReference type="SFLD" id="SFLDG01082">
    <property type="entry name" value="B12-binding_domain_containing"/>
    <property type="match status" value="1"/>
</dbReference>
<feature type="domain" description="Radical SAM core" evidence="5">
    <location>
        <begin position="20"/>
        <end position="240"/>
    </location>
</feature>
<gene>
    <name evidence="6" type="ORF">CHL78_002755</name>
</gene>
<dbReference type="Pfam" id="PF04055">
    <property type="entry name" value="Radical_SAM"/>
    <property type="match status" value="1"/>
</dbReference>
<dbReference type="PROSITE" id="PS51918">
    <property type="entry name" value="RADICAL_SAM"/>
    <property type="match status" value="1"/>
</dbReference>
<dbReference type="GO" id="GO:0051536">
    <property type="term" value="F:iron-sulfur cluster binding"/>
    <property type="evidence" value="ECO:0007669"/>
    <property type="project" value="UniProtKB-KW"/>
</dbReference>
<dbReference type="AlphaFoldDB" id="A0A371J934"/>
<evidence type="ECO:0000259" key="5">
    <source>
        <dbReference type="PROSITE" id="PS51918"/>
    </source>
</evidence>